<organism evidence="2 3">
    <name type="scientific">Triparma laevis f. inornata</name>
    <dbReference type="NCBI Taxonomy" id="1714386"/>
    <lineage>
        <taxon>Eukaryota</taxon>
        <taxon>Sar</taxon>
        <taxon>Stramenopiles</taxon>
        <taxon>Ochrophyta</taxon>
        <taxon>Bolidophyceae</taxon>
        <taxon>Parmales</taxon>
        <taxon>Triparmaceae</taxon>
        <taxon>Triparma</taxon>
    </lineage>
</organism>
<dbReference type="Proteomes" id="UP001162640">
    <property type="component" value="Unassembled WGS sequence"/>
</dbReference>
<dbReference type="InterPro" id="IPR023393">
    <property type="entry name" value="START-like_dom_sf"/>
</dbReference>
<dbReference type="Gene3D" id="3.30.530.20">
    <property type="match status" value="1"/>
</dbReference>
<gene>
    <name evidence="2" type="ORF">TL16_g10163</name>
</gene>
<dbReference type="EMBL" id="BLQM01000356">
    <property type="protein sequence ID" value="GMH85230.1"/>
    <property type="molecule type" value="Genomic_DNA"/>
</dbReference>
<comment type="caution">
    <text evidence="2">The sequence shown here is derived from an EMBL/GenBank/DDBJ whole genome shotgun (WGS) entry which is preliminary data.</text>
</comment>
<evidence type="ECO:0000256" key="1">
    <source>
        <dbReference type="SAM" id="MobiDB-lite"/>
    </source>
</evidence>
<dbReference type="AlphaFoldDB" id="A0A9W7BC44"/>
<dbReference type="SUPFAM" id="SSF55961">
    <property type="entry name" value="Bet v1-like"/>
    <property type="match status" value="1"/>
</dbReference>
<proteinExistence type="predicted"/>
<feature type="region of interest" description="Disordered" evidence="1">
    <location>
        <begin position="192"/>
        <end position="212"/>
    </location>
</feature>
<evidence type="ECO:0000313" key="2">
    <source>
        <dbReference type="EMBL" id="GMH85230.1"/>
    </source>
</evidence>
<name>A0A9W7BC44_9STRA</name>
<reference evidence="3" key="1">
    <citation type="journal article" date="2023" name="Commun. Biol.">
        <title>Genome analysis of Parmales, the sister group of diatoms, reveals the evolutionary specialization of diatoms from phago-mixotrophs to photoautotrophs.</title>
        <authorList>
            <person name="Ban H."/>
            <person name="Sato S."/>
            <person name="Yoshikawa S."/>
            <person name="Yamada K."/>
            <person name="Nakamura Y."/>
            <person name="Ichinomiya M."/>
            <person name="Sato N."/>
            <person name="Blanc-Mathieu R."/>
            <person name="Endo H."/>
            <person name="Kuwata A."/>
            <person name="Ogata H."/>
        </authorList>
    </citation>
    <scope>NUCLEOTIDE SEQUENCE [LARGE SCALE GENOMIC DNA]</scope>
</reference>
<evidence type="ECO:0000313" key="3">
    <source>
        <dbReference type="Proteomes" id="UP001162640"/>
    </source>
</evidence>
<accession>A0A9W7BC44</accession>
<sequence length="561" mass="61600">MYLRSVVLYNPKDQSKGKPPKFRGSDAMSVLITSGLVDSEIDAGEILEELEKDGLVVPSKGNLKSPKKVGDRKFRFSEEIIKREAGIIEGLNAVDVTGSPAKGSISGYPSPTKAGGEKKVEWDGDVGGEEGSSGKLVKFSVFVLAVGGLLYPEELASLFGGVVGVEGVKLLGAFVLGISVWNVIGKGETGSGTKGMHAHNIKSPTKRGSIDDGSELQTRIRSMSTPEDPKIPNLDIKEVPKMIEKITDVLIPEFTWIDAGRSIIACDNAMRKAGAGHKIVEKCKPLMETEAIQDARKRYPKCLKALGLLDLNDGWKFYKDQNNTKVYSKYDEKGNFWIKVDGIFKGSPTTCASIWKEGDLFKEWFPFVSYSKFFYKESDAEIVFTYGGTNPLGKSESILHGWGCNHMHDLDDGCFLILGGSVKEWRDKPFPKPGFMVTRNWVNDLSILVEPMGVNGAGEEEVRNVLISSLALPKLPQWFMEWVLGKVFINLVAAMSACGKKCDAPGSETPHAVRNRSDKFYAEFLDPRFEYFKTARGMKSEVKRGVGVREGGGGKGENEHK</sequence>
<protein>
    <submittedName>
        <fullName evidence="2">Uncharacterized protein</fullName>
    </submittedName>
</protein>